<evidence type="ECO:0000313" key="2">
    <source>
        <dbReference type="Proteomes" id="UP000827872"/>
    </source>
</evidence>
<evidence type="ECO:0000313" key="1">
    <source>
        <dbReference type="EMBL" id="KAH7989897.1"/>
    </source>
</evidence>
<keyword evidence="2" id="KW-1185">Reference proteome</keyword>
<sequence length="118" mass="13452">MSKLFEGEIFVLIYQLLCNIKNSEMWKTNYQATEIYNCFDVLQNNLKNPRNRSCDSHFTAGCNNNSTCLSLVSPELFKKYILGIATAIVKKHSILSVKNLAVCSTALWHICQWNSSPK</sequence>
<dbReference type="Proteomes" id="UP000827872">
    <property type="component" value="Linkage Group LG14"/>
</dbReference>
<organism evidence="1 2">
    <name type="scientific">Sphaerodactylus townsendi</name>
    <dbReference type="NCBI Taxonomy" id="933632"/>
    <lineage>
        <taxon>Eukaryota</taxon>
        <taxon>Metazoa</taxon>
        <taxon>Chordata</taxon>
        <taxon>Craniata</taxon>
        <taxon>Vertebrata</taxon>
        <taxon>Euteleostomi</taxon>
        <taxon>Lepidosauria</taxon>
        <taxon>Squamata</taxon>
        <taxon>Bifurcata</taxon>
        <taxon>Gekkota</taxon>
        <taxon>Sphaerodactylidae</taxon>
        <taxon>Sphaerodactylus</taxon>
    </lineage>
</organism>
<dbReference type="EMBL" id="CM037627">
    <property type="protein sequence ID" value="KAH7989897.1"/>
    <property type="molecule type" value="Genomic_DNA"/>
</dbReference>
<gene>
    <name evidence="1" type="ORF">K3G42_016054</name>
</gene>
<name>A0ACB8EC47_9SAUR</name>
<accession>A0ACB8EC47</accession>
<protein>
    <submittedName>
        <fullName evidence="1">Uncharacterized protein</fullName>
    </submittedName>
</protein>
<comment type="caution">
    <text evidence="1">The sequence shown here is derived from an EMBL/GenBank/DDBJ whole genome shotgun (WGS) entry which is preliminary data.</text>
</comment>
<reference evidence="1" key="1">
    <citation type="submission" date="2021-08" db="EMBL/GenBank/DDBJ databases">
        <title>The first chromosome-level gecko genome reveals the dynamic sex chromosomes of Neotropical dwarf geckos (Sphaerodactylidae: Sphaerodactylus).</title>
        <authorList>
            <person name="Pinto B.J."/>
            <person name="Keating S.E."/>
            <person name="Gamble T."/>
        </authorList>
    </citation>
    <scope>NUCLEOTIDE SEQUENCE</scope>
    <source>
        <strain evidence="1">TG3544</strain>
    </source>
</reference>
<proteinExistence type="predicted"/>